<dbReference type="GO" id="GO:0015941">
    <property type="term" value="P:pantothenate catabolic process"/>
    <property type="evidence" value="ECO:0007669"/>
    <property type="project" value="InterPro"/>
</dbReference>
<dbReference type="Proteomes" id="UP000033085">
    <property type="component" value="Chromosome"/>
</dbReference>
<dbReference type="EC" id="4.1.1.36" evidence="3"/>
<reference evidence="17" key="2">
    <citation type="submission" date="2016-04" db="EMBL/GenBank/DDBJ databases">
        <authorList>
            <person name="Evans L.H."/>
            <person name="Alamgir A."/>
            <person name="Owens N."/>
            <person name="Weber N.D."/>
            <person name="Virtaneva K."/>
            <person name="Barbian K."/>
            <person name="Babar A."/>
            <person name="Rosenke K."/>
        </authorList>
    </citation>
    <scope>NUCLEOTIDE SEQUENCE</scope>
    <source>
        <strain evidence="17">P1</strain>
    </source>
</reference>
<reference evidence="22 23" key="4">
    <citation type="journal article" date="2018" name="Proc. Natl. Acad. Sci. U.S.A.">
        <title>Nonmutational mechanism of inheritance in the Archaeon Sulfolobus solfataricus.</title>
        <authorList>
            <person name="Payne S."/>
            <person name="McCarthy S."/>
            <person name="Johnson T."/>
            <person name="North E."/>
            <person name="Blum P."/>
        </authorList>
    </citation>
    <scope>NUCLEOTIDE SEQUENCE [LARGE SCALE GENOMIC DNA]</scope>
    <source>
        <strain evidence="10 22">SARC-H</strain>
        <strain evidence="11 26">SARC-I</strain>
        <strain evidence="13 27">SARC-N</strain>
        <strain evidence="14 28">SARC-O</strain>
        <strain evidence="15 23">SUL120</strain>
        <strain evidence="9 24">SULG</strain>
        <strain evidence="12 25">SULM</strain>
    </source>
</reference>
<keyword evidence="3" id="KW-0288">FMN</keyword>
<evidence type="ECO:0000313" key="21">
    <source>
        <dbReference type="Proteomes" id="UP000076770"/>
    </source>
</evidence>
<keyword evidence="3 6" id="KW-0436">Ligase</keyword>
<dbReference type="GO" id="GO:0004632">
    <property type="term" value="F:phosphopantothenate--cysteine ligase activity"/>
    <property type="evidence" value="ECO:0007669"/>
    <property type="project" value="UniProtKB-UniRule"/>
</dbReference>
<dbReference type="Gene3D" id="3.40.50.10300">
    <property type="entry name" value="CoaB-like"/>
    <property type="match status" value="1"/>
</dbReference>
<evidence type="ECO:0000313" key="18">
    <source>
        <dbReference type="Proteomes" id="UP000033057"/>
    </source>
</evidence>
<dbReference type="GeneID" id="1455363"/>
<comment type="cofactor">
    <cofactor evidence="3">
        <name>FMN</name>
        <dbReference type="ChEBI" id="CHEBI:58210"/>
    </cofactor>
    <text evidence="3">Binds 1 FMN per subunit.</text>
</comment>
<dbReference type="Proteomes" id="UP000273443">
    <property type="component" value="Chromosome"/>
</dbReference>
<dbReference type="EMBL" id="CP033241">
    <property type="protein sequence ID" value="AZF83719.1"/>
    <property type="molecule type" value="Genomic_DNA"/>
</dbReference>
<evidence type="ECO:0000313" key="13">
    <source>
        <dbReference type="EMBL" id="AZF78475.1"/>
    </source>
</evidence>
<feature type="domain" description="Flavoprotein" evidence="4">
    <location>
        <begin position="23"/>
        <end position="158"/>
    </location>
</feature>
<evidence type="ECO:0000313" key="19">
    <source>
        <dbReference type="Proteomes" id="UP000033085"/>
    </source>
</evidence>
<dbReference type="KEGG" id="ssof:SULC_1225"/>
<accession>A0A0E3MA73</accession>
<dbReference type="GO" id="GO:0004633">
    <property type="term" value="F:phosphopantothenoylcysteine decarboxylase activity"/>
    <property type="evidence" value="ECO:0007669"/>
    <property type="project" value="UniProtKB-UniRule"/>
</dbReference>
<comment type="similarity">
    <text evidence="3">In the N-terminal section; belongs to the HFCD (homo-oligomeric flavin containing Cys decarboxylase) superfamily.</text>
</comment>
<dbReference type="Proteomes" id="UP000278715">
    <property type="component" value="Chromosome"/>
</dbReference>
<dbReference type="GO" id="GO:0046872">
    <property type="term" value="F:metal ion binding"/>
    <property type="evidence" value="ECO:0007669"/>
    <property type="project" value="UniProtKB-KW"/>
</dbReference>
<dbReference type="OrthoDB" id="10536at2157"/>
<feature type="binding site" evidence="3">
    <location>
        <position position="351"/>
    </location>
    <ligand>
        <name>CTP</name>
        <dbReference type="ChEBI" id="CHEBI:37563"/>
    </ligand>
</feature>
<evidence type="ECO:0000256" key="1">
    <source>
        <dbReference type="ARBA" id="ARBA00022793"/>
    </source>
</evidence>
<evidence type="ECO:0000256" key="3">
    <source>
        <dbReference type="HAMAP-Rule" id="MF_02225"/>
    </source>
</evidence>
<dbReference type="Pfam" id="PF02441">
    <property type="entry name" value="Flavoprotein"/>
    <property type="match status" value="1"/>
</dbReference>
<evidence type="ECO:0000313" key="11">
    <source>
        <dbReference type="EMBL" id="AZF73243.1"/>
    </source>
</evidence>
<evidence type="ECO:0000259" key="4">
    <source>
        <dbReference type="Pfam" id="PF02441"/>
    </source>
</evidence>
<reference evidence="16 29" key="6">
    <citation type="journal article" date="2020" name="Nat. Commun.">
        <title>The structures of two archaeal type IV pili illuminate evolutionary relationships.</title>
        <authorList>
            <person name="Wang F."/>
            <person name="Baquero D.P."/>
            <person name="Su Z."/>
            <person name="Beltran L.C."/>
            <person name="Prangishvili D."/>
            <person name="Krupovic M."/>
            <person name="Egelman E.H."/>
        </authorList>
    </citation>
    <scope>NUCLEOTIDE SEQUENCE [LARGE SCALE GENOMIC DNA]</scope>
    <source>
        <strain evidence="16 29">POZ149</strain>
    </source>
</reference>
<feature type="binding site" evidence="3">
    <location>
        <position position="333"/>
    </location>
    <ligand>
        <name>CTP</name>
        <dbReference type="ChEBI" id="CHEBI:37563"/>
    </ligand>
</feature>
<dbReference type="Proteomes" id="UP000282269">
    <property type="component" value="Chromosome"/>
</dbReference>
<evidence type="ECO:0000313" key="12">
    <source>
        <dbReference type="EMBL" id="AZF75868.1"/>
    </source>
</evidence>
<dbReference type="HAMAP" id="MF_02225">
    <property type="entry name" value="CoaBC"/>
    <property type="match status" value="1"/>
</dbReference>
<dbReference type="InterPro" id="IPR005252">
    <property type="entry name" value="CoaBC"/>
</dbReference>
<dbReference type="GeneID" id="44129178"/>
<dbReference type="GO" id="GO:0010181">
    <property type="term" value="F:FMN binding"/>
    <property type="evidence" value="ECO:0007669"/>
    <property type="project" value="UniProtKB-UniRule"/>
</dbReference>
<evidence type="ECO:0000313" key="20">
    <source>
        <dbReference type="Proteomes" id="UP000033106"/>
    </source>
</evidence>
<evidence type="ECO:0000313" key="9">
    <source>
        <dbReference type="EMBL" id="AZF68003.1"/>
    </source>
</evidence>
<dbReference type="EMBL" id="CP050869">
    <property type="protein sequence ID" value="QPG50522.1"/>
    <property type="molecule type" value="Genomic_DNA"/>
</dbReference>
<dbReference type="EC" id="6.3.2.5" evidence="3"/>
<dbReference type="KEGG" id="ssoa:SULA_1226"/>
<feature type="region of interest" description="Phosphopantothenate--cysteine ligase" evidence="3">
    <location>
        <begin position="200"/>
        <end position="413"/>
    </location>
</feature>
<evidence type="ECO:0000313" key="8">
    <source>
        <dbReference type="EMBL" id="AKA78924.1"/>
    </source>
</evidence>
<evidence type="ECO:0000313" key="22">
    <source>
        <dbReference type="Proteomes" id="UP000267993"/>
    </source>
</evidence>
<dbReference type="UniPathway" id="UPA00241"/>
<evidence type="ECO:0000313" key="6">
    <source>
        <dbReference type="EMBL" id="AKA73534.1"/>
    </source>
</evidence>
<dbReference type="AlphaFoldDB" id="A0A0E3MA73"/>
<dbReference type="EMBL" id="LT549890">
    <property type="protein sequence ID" value="SAI83750.1"/>
    <property type="molecule type" value="Genomic_DNA"/>
</dbReference>
<keyword evidence="3" id="KW-0460">Magnesium</keyword>
<evidence type="ECO:0000256" key="2">
    <source>
        <dbReference type="ARBA" id="ARBA00023239"/>
    </source>
</evidence>
<dbReference type="GO" id="GO:0015937">
    <property type="term" value="P:coenzyme A biosynthetic process"/>
    <property type="evidence" value="ECO:0007669"/>
    <property type="project" value="UniProtKB-UniRule"/>
</dbReference>
<keyword evidence="3" id="KW-0285">Flavoprotein</keyword>
<evidence type="ECO:0000313" key="17">
    <source>
        <dbReference type="EMBL" id="SAI83750.1"/>
    </source>
</evidence>
<feature type="binding site" evidence="3">
    <location>
        <position position="291"/>
    </location>
    <ligand>
        <name>CTP</name>
        <dbReference type="ChEBI" id="CHEBI:37563"/>
    </ligand>
</feature>
<evidence type="ECO:0000313" key="28">
    <source>
        <dbReference type="Proteomes" id="UP000282269"/>
    </source>
</evidence>
<gene>
    <name evidence="3 6" type="primary">coaBC</name>
    <name evidence="16" type="ORF">HFC64_12535</name>
    <name evidence="17" type="ORF">SSOP1_0196</name>
    <name evidence="8" type="ORF">SULA_1226</name>
    <name evidence="6" type="ORF">SULB_1227</name>
    <name evidence="7" type="ORF">SULC_1225</name>
    <name evidence="9" type="ORF">SULG_06060</name>
    <name evidence="10" type="ORF">SULH_06060</name>
    <name evidence="11" type="ORF">SULI_06060</name>
    <name evidence="12" type="ORF">SULM_06060</name>
    <name evidence="13" type="ORF">SULN_06060</name>
    <name evidence="14" type="ORF">SULO_06070</name>
    <name evidence="15" type="ORF">SULZ_06305</name>
</gene>
<protein>
    <recommendedName>
        <fullName evidence="3">Coenzyme A biosynthesis bifunctional protein CoaBC</fullName>
    </recommendedName>
    <alternativeName>
        <fullName evidence="3">DNA/pantothenate metabolism flavoprotein</fullName>
    </alternativeName>
    <alternativeName>
        <fullName evidence="3">Phosphopantothenoylcysteine synthetase/decarboxylase</fullName>
        <shortName evidence="3">PPCS-PPCDC</shortName>
    </alternativeName>
    <domain>
        <recommendedName>
            <fullName evidence="3">Phosphopantothenoylcysteine decarboxylase</fullName>
            <shortName evidence="3">PPC decarboxylase</shortName>
            <shortName evidence="3">PPC-DC</shortName>
            <ecNumber evidence="3">4.1.1.36</ecNumber>
        </recommendedName>
        <alternativeName>
            <fullName evidence="3">CoaC</fullName>
        </alternativeName>
    </domain>
    <domain>
        <recommendedName>
            <fullName evidence="3">Phosphopantothenate--cysteine ligase</fullName>
            <ecNumber evidence="3">6.3.2.5</ecNumber>
        </recommendedName>
        <alternativeName>
            <fullName evidence="3">CoaB</fullName>
        </alternativeName>
        <alternativeName>
            <fullName evidence="3">Phosphopantothenoylcysteine synthetase</fullName>
            <shortName evidence="3">PPC synthetase</shortName>
            <shortName evidence="3">PPC-S</shortName>
        </alternativeName>
    </domain>
</protein>
<evidence type="ECO:0000313" key="7">
    <source>
        <dbReference type="EMBL" id="AKA76232.1"/>
    </source>
</evidence>
<dbReference type="EMBL" id="CP033236">
    <property type="protein sequence ID" value="AZF70623.1"/>
    <property type="molecule type" value="Genomic_DNA"/>
</dbReference>
<dbReference type="EMBL" id="CP033237">
    <property type="protein sequence ID" value="AZF73243.1"/>
    <property type="molecule type" value="Genomic_DNA"/>
</dbReference>
<dbReference type="InterPro" id="IPR035929">
    <property type="entry name" value="CoaB-like_sf"/>
</dbReference>
<dbReference type="SUPFAM" id="SSF52507">
    <property type="entry name" value="Homo-oligomeric flavin-containing Cys decarboxylases, HFCD"/>
    <property type="match status" value="1"/>
</dbReference>
<dbReference type="Proteomes" id="UP000076770">
    <property type="component" value="Chromosome i"/>
</dbReference>
<evidence type="ECO:0000313" key="24">
    <source>
        <dbReference type="Proteomes" id="UP000273194"/>
    </source>
</evidence>
<keyword evidence="3" id="KW-0511">Multifunctional enzyme</keyword>
<dbReference type="Gene3D" id="3.40.50.1950">
    <property type="entry name" value="Flavin prenyltransferase-like"/>
    <property type="match status" value="1"/>
</dbReference>
<comment type="catalytic activity">
    <reaction evidence="3">
        <text>(R)-4'-phosphopantothenate + L-cysteine + CTP = N-[(R)-4-phosphopantothenoyl]-L-cysteine + CMP + diphosphate + H(+)</text>
        <dbReference type="Rhea" id="RHEA:19397"/>
        <dbReference type="ChEBI" id="CHEBI:10986"/>
        <dbReference type="ChEBI" id="CHEBI:15378"/>
        <dbReference type="ChEBI" id="CHEBI:33019"/>
        <dbReference type="ChEBI" id="CHEBI:35235"/>
        <dbReference type="ChEBI" id="CHEBI:37563"/>
        <dbReference type="ChEBI" id="CHEBI:59458"/>
        <dbReference type="ChEBI" id="CHEBI:60377"/>
        <dbReference type="EC" id="6.3.2.5"/>
    </reaction>
</comment>
<proteinExistence type="inferred from homology"/>
<comment type="catalytic activity">
    <reaction evidence="3">
        <text>N-[(R)-4-phosphopantothenoyl]-L-cysteine + H(+) = (R)-4'-phosphopantetheine + CO2</text>
        <dbReference type="Rhea" id="RHEA:16793"/>
        <dbReference type="ChEBI" id="CHEBI:15378"/>
        <dbReference type="ChEBI" id="CHEBI:16526"/>
        <dbReference type="ChEBI" id="CHEBI:59458"/>
        <dbReference type="ChEBI" id="CHEBI:61723"/>
        <dbReference type="EC" id="4.1.1.36"/>
    </reaction>
</comment>
<evidence type="ECO:0000313" key="25">
    <source>
        <dbReference type="Proteomes" id="UP000273443"/>
    </source>
</evidence>
<dbReference type="EMBL" id="CP011057">
    <property type="protein sequence ID" value="AKA78924.1"/>
    <property type="molecule type" value="Genomic_DNA"/>
</dbReference>
<reference evidence="6" key="5">
    <citation type="submission" date="2018-10" db="EMBL/GenBank/DDBJ databases">
        <authorList>
            <person name="McCarthy S."/>
            <person name="Gradnigo J."/>
            <person name="Johnson T."/>
            <person name="Payne S."/>
            <person name="Lipzen A."/>
            <person name="Schackwitz W."/>
            <person name="Martin J."/>
            <person name="Moriyama E."/>
            <person name="Blum P."/>
        </authorList>
    </citation>
    <scope>NUCLEOTIDE SEQUENCE</scope>
    <source>
        <strain evidence="6">SARC-B</strain>
        <strain evidence="7">SARC-C</strain>
        <strain evidence="8">SULA</strain>
    </source>
</reference>
<dbReference type="Pfam" id="PF04127">
    <property type="entry name" value="DFP"/>
    <property type="match status" value="1"/>
</dbReference>
<keyword evidence="1 3" id="KW-0210">Decarboxylase</keyword>
<dbReference type="Proteomes" id="UP000275843">
    <property type="component" value="Chromosome"/>
</dbReference>
<dbReference type="EMBL" id="CP033240">
    <property type="protein sequence ID" value="AZF81081.1"/>
    <property type="molecule type" value="Genomic_DNA"/>
</dbReference>
<dbReference type="EMBL" id="CP033235">
    <property type="protein sequence ID" value="AZF68003.1"/>
    <property type="molecule type" value="Genomic_DNA"/>
</dbReference>
<evidence type="ECO:0000313" key="16">
    <source>
        <dbReference type="EMBL" id="QPG50522.1"/>
    </source>
</evidence>
<dbReference type="PATRIC" id="fig|2287.6.peg.1283"/>
<organism evidence="6 19">
    <name type="scientific">Saccharolobus solfataricus</name>
    <name type="common">Sulfolobus solfataricus</name>
    <dbReference type="NCBI Taxonomy" id="2287"/>
    <lineage>
        <taxon>Archaea</taxon>
        <taxon>Thermoproteota</taxon>
        <taxon>Thermoprotei</taxon>
        <taxon>Sulfolobales</taxon>
        <taxon>Sulfolobaceae</taxon>
        <taxon>Saccharolobus</taxon>
    </lineage>
</organism>
<dbReference type="GO" id="GO:0071513">
    <property type="term" value="C:phosphopantothenoylcysteine decarboxylase complex"/>
    <property type="evidence" value="ECO:0007669"/>
    <property type="project" value="TreeGrafter"/>
</dbReference>
<evidence type="ECO:0000313" key="27">
    <source>
        <dbReference type="Proteomes" id="UP000278715"/>
    </source>
</evidence>
<comment type="pathway">
    <text evidence="3">Cofactor biosynthesis; coenzyme A biosynthesis.</text>
</comment>
<dbReference type="Proteomes" id="UP000033106">
    <property type="component" value="Chromosome"/>
</dbReference>
<dbReference type="Proteomes" id="UP000273194">
    <property type="component" value="Chromosome"/>
</dbReference>
<dbReference type="InterPro" id="IPR003382">
    <property type="entry name" value="Flavoprotein"/>
</dbReference>
<evidence type="ECO:0000313" key="15">
    <source>
        <dbReference type="EMBL" id="AZF83719.1"/>
    </source>
</evidence>
<dbReference type="KEGG" id="ssol:SULB_1227"/>
<keyword evidence="3" id="KW-0479">Metal-binding</keyword>
<dbReference type="PANTHER" id="PTHR14359">
    <property type="entry name" value="HOMO-OLIGOMERIC FLAVIN CONTAINING CYS DECARBOXYLASE FAMILY"/>
    <property type="match status" value="1"/>
</dbReference>
<dbReference type="SUPFAM" id="SSF102645">
    <property type="entry name" value="CoaB-like"/>
    <property type="match status" value="1"/>
</dbReference>
<reference evidence="21" key="3">
    <citation type="submission" date="2016-04" db="EMBL/GenBank/DDBJ databases">
        <authorList>
            <person name="Shah S.A."/>
            <person name="Garrett R.A."/>
        </authorList>
    </citation>
    <scope>NUCLEOTIDE SEQUENCE [LARGE SCALE GENOMIC DNA]</scope>
    <source>
        <strain evidence="21">ATCC 35091 / DSM 1616 / JCM 8930 / NBRC 15331 / P1</strain>
    </source>
</reference>
<dbReference type="RefSeq" id="WP_009990456.1">
    <property type="nucleotide sequence ID" value="NZ_CP011055.2"/>
</dbReference>
<dbReference type="EMBL" id="CP011056">
    <property type="protein sequence ID" value="AKA76232.1"/>
    <property type="molecule type" value="Genomic_DNA"/>
</dbReference>
<reference evidence="18 19" key="1">
    <citation type="journal article" date="2015" name="Genome Announc.">
        <title>Complete Genome Sequence of Sulfolobus solfataricus Strain 98/2 and Evolved Derivatives.</title>
        <authorList>
            <person name="McCarthy S."/>
            <person name="Gradnigo J."/>
            <person name="Johnson T."/>
            <person name="Payne S."/>
            <person name="Lipzen A."/>
            <person name="Martin J."/>
            <person name="Schackwitz W."/>
            <person name="Moriyama E."/>
            <person name="Blum P."/>
        </authorList>
    </citation>
    <scope>NUCLEOTIDE SEQUENCE [LARGE SCALE GENOMIC DNA]</scope>
    <source>
        <strain evidence="18">98/2 SULC</strain>
        <strain evidence="6">SARC-B</strain>
        <strain evidence="7">SARC-C</strain>
        <strain evidence="8 20">SULA</strain>
        <strain evidence="19">SULB</strain>
    </source>
</reference>
<dbReference type="PANTHER" id="PTHR14359:SF6">
    <property type="entry name" value="PHOSPHOPANTOTHENOYLCYSTEINE DECARBOXYLASE"/>
    <property type="match status" value="1"/>
</dbReference>
<feature type="binding site" evidence="3">
    <location>
        <position position="301"/>
    </location>
    <ligand>
        <name>CTP</name>
        <dbReference type="ChEBI" id="CHEBI:37563"/>
    </ligand>
</feature>
<dbReference type="InterPro" id="IPR007085">
    <property type="entry name" value="DNA/pantothenate-metab_flavo_C"/>
</dbReference>
<dbReference type="Proteomes" id="UP000267993">
    <property type="component" value="Chromosome"/>
</dbReference>
<comment type="cofactor">
    <cofactor evidence="3">
        <name>Mg(2+)</name>
        <dbReference type="ChEBI" id="CHEBI:18420"/>
    </cofactor>
</comment>
<dbReference type="EMBL" id="CP033238">
    <property type="protein sequence ID" value="AZF75868.1"/>
    <property type="molecule type" value="Genomic_DNA"/>
</dbReference>
<keyword evidence="2 3" id="KW-0456">Lyase</keyword>
<evidence type="ECO:0000313" key="23">
    <source>
        <dbReference type="Proteomes" id="UP000269431"/>
    </source>
</evidence>
<dbReference type="Proteomes" id="UP000269431">
    <property type="component" value="Chromosome"/>
</dbReference>
<dbReference type="InterPro" id="IPR036551">
    <property type="entry name" value="Flavin_trans-like"/>
</dbReference>
<feature type="domain" description="DNA/pantothenate metabolism flavoprotein C-terminal" evidence="5">
    <location>
        <begin position="195"/>
        <end position="409"/>
    </location>
</feature>
<evidence type="ECO:0000313" key="10">
    <source>
        <dbReference type="EMBL" id="AZF70623.1"/>
    </source>
</evidence>
<dbReference type="NCBIfam" id="TIGR00521">
    <property type="entry name" value="coaBC_dfp"/>
    <property type="match status" value="1"/>
</dbReference>
<evidence type="ECO:0000313" key="29">
    <source>
        <dbReference type="Proteomes" id="UP000594632"/>
    </source>
</evidence>
<dbReference type="Proteomes" id="UP000594632">
    <property type="component" value="Chromosome"/>
</dbReference>
<comment type="caution">
    <text evidence="3">Lacks conserved residue(s) required for the propagation of feature annotation.</text>
</comment>
<evidence type="ECO:0000313" key="26">
    <source>
        <dbReference type="Proteomes" id="UP000275843"/>
    </source>
</evidence>
<sequence>MHTYMTHPSKKIIGSISNELADKKILLAVTGSVAIYKSLDLARSLMRNGAEVSVIISKDAAKLISPEMFKWATGNNVVTKLTGDLEHVSLAEDNDVMIVAPSTANTMVKIAYGIADTPITATALNFVGMKKPLIIVPSMHLQMYISPQVADAADRLKRIGVEVIEPEIVGDLAHYPKLEYLTSRITSYVLRGKDLSGFNILATAGPTREYLDSVRFISNPSSGTMGISIANEAYFRGAKVRVICGPISSKIEPYVKDIVYVETTEEMLNEVVKSIENGKFNVVILAGAPADYKFKNKSDTKIDSHTEIPKVELERTPKISEYIRKYNVLLVGFSAETVNSDEELIEKAKIKMRRHGFDLIVANNVRRKDIGFSSEYNEVIVIDKNGDVRKIPKNFKTVIARKILDIVKEQLRR</sequence>
<dbReference type="EMBL" id="CP033239">
    <property type="protein sequence ID" value="AZF78475.1"/>
    <property type="molecule type" value="Genomic_DNA"/>
</dbReference>
<evidence type="ECO:0000259" key="5">
    <source>
        <dbReference type="Pfam" id="PF04127"/>
    </source>
</evidence>
<dbReference type="EMBL" id="CP011055">
    <property type="protein sequence ID" value="AKA73534.1"/>
    <property type="molecule type" value="Genomic_DNA"/>
</dbReference>
<dbReference type="Proteomes" id="UP000033057">
    <property type="component" value="Chromosome"/>
</dbReference>
<name>A0A0E3MA73_SACSO</name>
<evidence type="ECO:0000313" key="14">
    <source>
        <dbReference type="EMBL" id="AZF81081.1"/>
    </source>
</evidence>
<comment type="function">
    <text evidence="3">Catalyzes two sequential steps in the biosynthesis of coenzyme A. In the first step cysteine is conjugated to 4'-phosphopantothenate to form 4-phosphopantothenoylcysteine. In the second step the latter compound is decarboxylated to form 4'-phosphopantotheine.</text>
</comment>
<feature type="region of interest" description="Phosphopantothenoylcysteine decarboxylase" evidence="3">
    <location>
        <begin position="1"/>
        <end position="199"/>
    </location>
</feature>
<comment type="similarity">
    <text evidence="3">In the C-terminal section; belongs to the PPC synthetase family.</text>
</comment>